<protein>
    <recommendedName>
        <fullName evidence="2">B30.2/SPRY domain-containing protein</fullName>
    </recommendedName>
</protein>
<evidence type="ECO:0000313" key="3">
    <source>
        <dbReference type="EMBL" id="CAD7624590.1"/>
    </source>
</evidence>
<feature type="compositionally biased region" description="Low complexity" evidence="1">
    <location>
        <begin position="400"/>
        <end position="420"/>
    </location>
</feature>
<dbReference type="CDD" id="cd12908">
    <property type="entry name" value="SPRYD3"/>
    <property type="match status" value="1"/>
</dbReference>
<organism evidence="3">
    <name type="scientific">Medioppia subpectinata</name>
    <dbReference type="NCBI Taxonomy" id="1979941"/>
    <lineage>
        <taxon>Eukaryota</taxon>
        <taxon>Metazoa</taxon>
        <taxon>Ecdysozoa</taxon>
        <taxon>Arthropoda</taxon>
        <taxon>Chelicerata</taxon>
        <taxon>Arachnida</taxon>
        <taxon>Acari</taxon>
        <taxon>Acariformes</taxon>
        <taxon>Sarcoptiformes</taxon>
        <taxon>Oribatida</taxon>
        <taxon>Brachypylina</taxon>
        <taxon>Oppioidea</taxon>
        <taxon>Oppiidae</taxon>
        <taxon>Medioppia</taxon>
    </lineage>
</organism>
<dbReference type="InterPro" id="IPR050618">
    <property type="entry name" value="Ubq-SigPath_Reg"/>
</dbReference>
<name>A0A7R9PXH7_9ACAR</name>
<evidence type="ECO:0000256" key="1">
    <source>
        <dbReference type="SAM" id="MobiDB-lite"/>
    </source>
</evidence>
<dbReference type="Proteomes" id="UP000759131">
    <property type="component" value="Unassembled WGS sequence"/>
</dbReference>
<evidence type="ECO:0000259" key="2">
    <source>
        <dbReference type="PROSITE" id="PS50188"/>
    </source>
</evidence>
<evidence type="ECO:0000313" key="4">
    <source>
        <dbReference type="Proteomes" id="UP000759131"/>
    </source>
</evidence>
<dbReference type="InterPro" id="IPR013320">
    <property type="entry name" value="ConA-like_dom_sf"/>
</dbReference>
<dbReference type="AlphaFoldDB" id="A0A7R9PXH7"/>
<accession>A0A7R9PXH7</accession>
<dbReference type="PROSITE" id="PS50188">
    <property type="entry name" value="B302_SPRY"/>
    <property type="match status" value="1"/>
</dbReference>
<dbReference type="SMART" id="SM00449">
    <property type="entry name" value="SPRY"/>
    <property type="match status" value="2"/>
</dbReference>
<dbReference type="EMBL" id="OC857007">
    <property type="protein sequence ID" value="CAD7624590.1"/>
    <property type="molecule type" value="Genomic_DNA"/>
</dbReference>
<dbReference type="Gene3D" id="2.60.120.920">
    <property type="match status" value="2"/>
</dbReference>
<keyword evidence="4" id="KW-1185">Reference proteome</keyword>
<gene>
    <name evidence="3" type="ORF">OSB1V03_LOCUS5033</name>
</gene>
<feature type="region of interest" description="Disordered" evidence="1">
    <location>
        <begin position="372"/>
        <end position="430"/>
    </location>
</feature>
<proteinExistence type="predicted"/>
<feature type="compositionally biased region" description="Acidic residues" evidence="1">
    <location>
        <begin position="421"/>
        <end position="430"/>
    </location>
</feature>
<reference evidence="3" key="1">
    <citation type="submission" date="2020-11" db="EMBL/GenBank/DDBJ databases">
        <authorList>
            <person name="Tran Van P."/>
        </authorList>
    </citation>
    <scope>NUCLEOTIDE SEQUENCE</scope>
</reference>
<dbReference type="InterPro" id="IPR003877">
    <property type="entry name" value="SPRY_dom"/>
</dbReference>
<feature type="domain" description="B30.2/SPRY" evidence="2">
    <location>
        <begin position="213"/>
        <end position="415"/>
    </location>
</feature>
<dbReference type="Pfam" id="PF00622">
    <property type="entry name" value="SPRY"/>
    <property type="match status" value="1"/>
</dbReference>
<dbReference type="EMBL" id="CAJPIZ010002432">
    <property type="protein sequence ID" value="CAG2105020.1"/>
    <property type="molecule type" value="Genomic_DNA"/>
</dbReference>
<dbReference type="InterPro" id="IPR001870">
    <property type="entry name" value="B30.2/SPRY"/>
</dbReference>
<dbReference type="SUPFAM" id="SSF49899">
    <property type="entry name" value="Concanavalin A-like lectins/glucanases"/>
    <property type="match status" value="2"/>
</dbReference>
<dbReference type="InterPro" id="IPR035783">
    <property type="entry name" value="SPRYD3_SPRY"/>
</dbReference>
<sequence>MKSSQQLLNRIYESVSKMDGLLHRHRVVNRRECRQLGRHLAANVCKQSKPQIHRINCESEDILSYALDEKSLPGLYIAAKPLEPDLNEYFEIEVIECSSAADIALGLVPNNHPLDQLPGFVANSVGYHAGDGRIYLGHQRGTVVAGKCEVGDRIGCGVRFETIDDSVDPYLQKLNPIAPSMKMKVYFTLNGSEIGSTVITPLLARGSPLFPAIALCSPGEEVKLNLSLRWCPSSLTRSISNESLMCIDSYEDDWMRLHDIRLNGNVLEYAGRGKSILDVGLAQARQPLDTQYHYFEIEILDPGENCYIAIGLTRKEYPRHSHPGWNKGSIAYHADDGKIFVGSGAGDPFGPSCHRGDLMGCGIKFPRNFNSGRSNRVSKGVKKSNNSNSSDDSEVINVYSSSDEQLDQLSQSSHSGAENDSSIDSDENNDWNEEKEWKGWMIPLHNDLVPLNPRFMGYRHNLGPMPPMAPIPMLPPPSNGYNYIERPDYRLEEQSWGKVEVFFTRNGVIIGQKEISIPKGGFYPTVGMLSTAEKVRVDLHPLTG</sequence>
<dbReference type="OrthoDB" id="25503at2759"/>
<dbReference type="InterPro" id="IPR043136">
    <property type="entry name" value="B30.2/SPRY_sf"/>
</dbReference>
<dbReference type="PANTHER" id="PTHR12864">
    <property type="entry name" value="RAN BINDING PROTEIN 9-RELATED"/>
    <property type="match status" value="1"/>
</dbReference>
<feature type="compositionally biased region" description="Low complexity" evidence="1">
    <location>
        <begin position="373"/>
        <end position="390"/>
    </location>
</feature>